<dbReference type="SUPFAM" id="SSF81321">
    <property type="entry name" value="Family A G protein-coupled receptor-like"/>
    <property type="match status" value="1"/>
</dbReference>
<dbReference type="InterPro" id="IPR017452">
    <property type="entry name" value="GPCR_Rhodpsn_7TM"/>
</dbReference>
<dbReference type="RefSeq" id="XP_007519677.1">
    <property type="nucleotide sequence ID" value="XM_007519615.1"/>
</dbReference>
<keyword evidence="16" id="KW-1185">Reference proteome</keyword>
<evidence type="ECO:0000256" key="3">
    <source>
        <dbReference type="ARBA" id="ARBA00010663"/>
    </source>
</evidence>
<keyword evidence="4 14" id="KW-1003">Cell membrane</keyword>
<evidence type="ECO:0000256" key="2">
    <source>
        <dbReference type="ARBA" id="ARBA00004651"/>
    </source>
</evidence>
<dbReference type="FunFam" id="1.10.1220.70:FF:000001">
    <property type="entry name" value="Olfactory receptor"/>
    <property type="match status" value="1"/>
</dbReference>
<feature type="transmembrane region" description="Helical" evidence="14">
    <location>
        <begin position="244"/>
        <end position="262"/>
    </location>
</feature>
<evidence type="ECO:0000256" key="14">
    <source>
        <dbReference type="RuleBase" id="RU363047"/>
    </source>
</evidence>
<dbReference type="GeneID" id="103110448"/>
<dbReference type="Proteomes" id="UP001652624">
    <property type="component" value="Chromosome 17"/>
</dbReference>
<feature type="transmembrane region" description="Helical" evidence="14">
    <location>
        <begin position="204"/>
        <end position="232"/>
    </location>
</feature>
<dbReference type="InterPro" id="IPR000725">
    <property type="entry name" value="Olfact_rcpt"/>
</dbReference>
<comment type="subcellular location">
    <subcellularLocation>
        <location evidence="2 14">Cell membrane</location>
        <topology evidence="2 14">Multi-pass membrane protein</topology>
    </subcellularLocation>
</comment>
<evidence type="ECO:0000256" key="9">
    <source>
        <dbReference type="ARBA" id="ARBA00023136"/>
    </source>
</evidence>
<comment type="function">
    <text evidence="1">Putative odorant or sperm cell receptor.</text>
</comment>
<comment type="similarity">
    <text evidence="3 13">Belongs to the G-protein coupled receptor 1 family.</text>
</comment>
<evidence type="ECO:0000256" key="13">
    <source>
        <dbReference type="RuleBase" id="RU000688"/>
    </source>
</evidence>
<evidence type="ECO:0000256" key="7">
    <source>
        <dbReference type="ARBA" id="ARBA00022989"/>
    </source>
</evidence>
<evidence type="ECO:0000259" key="15">
    <source>
        <dbReference type="PROSITE" id="PS50262"/>
    </source>
</evidence>
<dbReference type="CDD" id="cd15417">
    <property type="entry name" value="7tmA_OR5A1-like"/>
    <property type="match status" value="1"/>
</dbReference>
<dbReference type="GO" id="GO:0004930">
    <property type="term" value="F:G protein-coupled receptor activity"/>
    <property type="evidence" value="ECO:0007669"/>
    <property type="project" value="UniProtKB-KW"/>
</dbReference>
<evidence type="ECO:0000256" key="12">
    <source>
        <dbReference type="ARBA" id="ARBA00023224"/>
    </source>
</evidence>
<proteinExistence type="inferred from homology"/>
<evidence type="ECO:0000256" key="4">
    <source>
        <dbReference type="ARBA" id="ARBA00022475"/>
    </source>
</evidence>
<dbReference type="eggNOG" id="ENOG502TM2B">
    <property type="taxonomic scope" value="Eukaryota"/>
</dbReference>
<evidence type="ECO:0000313" key="17">
    <source>
        <dbReference type="RefSeq" id="XP_007519677.1"/>
    </source>
</evidence>
<dbReference type="GO" id="GO:0004984">
    <property type="term" value="F:olfactory receptor activity"/>
    <property type="evidence" value="ECO:0007669"/>
    <property type="project" value="InterPro"/>
</dbReference>
<dbReference type="InterPro" id="IPR000276">
    <property type="entry name" value="GPCR_Rhodpsn"/>
</dbReference>
<dbReference type="AlphaFoldDB" id="A0A1S2ZI12"/>
<dbReference type="InParanoid" id="A0A1S2ZI12"/>
<evidence type="ECO:0000256" key="11">
    <source>
        <dbReference type="ARBA" id="ARBA00023180"/>
    </source>
</evidence>
<evidence type="ECO:0000256" key="5">
    <source>
        <dbReference type="ARBA" id="ARBA00022692"/>
    </source>
</evidence>
<feature type="transmembrane region" description="Helical" evidence="14">
    <location>
        <begin position="33"/>
        <end position="56"/>
    </location>
</feature>
<protein>
    <recommendedName>
        <fullName evidence="14">Olfactory receptor</fullName>
    </recommendedName>
</protein>
<dbReference type="STRING" id="9365.ENSEEUP00000002349"/>
<gene>
    <name evidence="17" type="primary">LOC103110448</name>
</gene>
<feature type="transmembrane region" description="Helical" evidence="14">
    <location>
        <begin position="62"/>
        <end position="80"/>
    </location>
</feature>
<feature type="transmembrane region" description="Helical" evidence="14">
    <location>
        <begin position="101"/>
        <end position="127"/>
    </location>
</feature>
<dbReference type="Pfam" id="PF13853">
    <property type="entry name" value="7tm_4"/>
    <property type="match status" value="1"/>
</dbReference>
<feature type="domain" description="G-protein coupled receptors family 1 profile" evidence="15">
    <location>
        <begin position="48"/>
        <end position="299"/>
    </location>
</feature>
<evidence type="ECO:0000256" key="1">
    <source>
        <dbReference type="ARBA" id="ARBA00003929"/>
    </source>
</evidence>
<keyword evidence="5 13" id="KW-0812">Transmembrane</keyword>
<keyword evidence="9 14" id="KW-0472">Membrane</keyword>
<evidence type="ECO:0000256" key="8">
    <source>
        <dbReference type="ARBA" id="ARBA00023040"/>
    </source>
</evidence>
<dbReference type="PRINTS" id="PR00237">
    <property type="entry name" value="GPCRRHODOPSN"/>
</dbReference>
<dbReference type="PROSITE" id="PS50262">
    <property type="entry name" value="G_PROTEIN_RECEP_F1_2"/>
    <property type="match status" value="1"/>
</dbReference>
<organism evidence="16 17">
    <name type="scientific">Erinaceus europaeus</name>
    <name type="common">Western European hedgehog</name>
    <dbReference type="NCBI Taxonomy" id="9365"/>
    <lineage>
        <taxon>Eukaryota</taxon>
        <taxon>Metazoa</taxon>
        <taxon>Chordata</taxon>
        <taxon>Craniata</taxon>
        <taxon>Vertebrata</taxon>
        <taxon>Euteleostomi</taxon>
        <taxon>Mammalia</taxon>
        <taxon>Eutheria</taxon>
        <taxon>Laurasiatheria</taxon>
        <taxon>Eulipotyphla</taxon>
        <taxon>Erinaceidae</taxon>
        <taxon>Erinaceinae</taxon>
        <taxon>Erinaceus</taxon>
    </lineage>
</organism>
<dbReference type="PROSITE" id="PS00237">
    <property type="entry name" value="G_PROTEIN_RECEP_F1_1"/>
    <property type="match status" value="1"/>
</dbReference>
<sequence length="319" mass="35790">MASSSSTEGDRNYTSVTNFILVGLTDEKELQRILFPIFLGIYLVTLMWNLGLIILIRMDSHLHTPMHLFLSVLSSIDIWYTSSIGPRMLSDFFKKEKTIPFIACATQFFVLSWMGLSECCLLAAMAYDRYVAIGRPLQYSPIMEPGLCRKMVAAALETGFLSSLVLTAPSFNLYYCGPNIVQHFFCDIAQIITLSCSNLFVTQMIIFLVATFVGFGSLLLTLLSYGFIVTSILKISSVKGSIKAFNTCTSHLVVVTLFYGTSLSVYMHPSSSSNHPKKQEKVLSVFYVIIIPMLNPLIYSLRNKDIKEALKRVLKRVIQ</sequence>
<evidence type="ECO:0000256" key="6">
    <source>
        <dbReference type="ARBA" id="ARBA00022725"/>
    </source>
</evidence>
<keyword evidence="12 13" id="KW-0807">Transducer</keyword>
<keyword evidence="7 14" id="KW-1133">Transmembrane helix</keyword>
<dbReference type="FunFam" id="1.20.1070.10:FF:000003">
    <property type="entry name" value="Olfactory receptor"/>
    <property type="match status" value="1"/>
</dbReference>
<dbReference type="PANTHER" id="PTHR26452">
    <property type="entry name" value="OLFACTORY RECEPTOR"/>
    <property type="match status" value="1"/>
</dbReference>
<feature type="transmembrane region" description="Helical" evidence="14">
    <location>
        <begin position="282"/>
        <end position="301"/>
    </location>
</feature>
<dbReference type="GO" id="GO:0005886">
    <property type="term" value="C:plasma membrane"/>
    <property type="evidence" value="ECO:0007669"/>
    <property type="project" value="UniProtKB-SubCell"/>
</dbReference>
<evidence type="ECO:0000256" key="10">
    <source>
        <dbReference type="ARBA" id="ARBA00023170"/>
    </source>
</evidence>
<keyword evidence="8 13" id="KW-0297">G-protein coupled receptor</keyword>
<accession>A0A1S2ZI12</accession>
<dbReference type="InterPro" id="IPR050516">
    <property type="entry name" value="Olfactory_GPCR"/>
</dbReference>
<keyword evidence="10 13" id="KW-0675">Receptor</keyword>
<keyword evidence="11" id="KW-0325">Glycoprotein</keyword>
<dbReference type="OrthoDB" id="9831072at2759"/>
<keyword evidence="14" id="KW-0716">Sensory transduction</keyword>
<name>A0A1S2ZI12_ERIEU</name>
<keyword evidence="6 14" id="KW-0552">Olfaction</keyword>
<reference evidence="17" key="1">
    <citation type="submission" date="2025-08" db="UniProtKB">
        <authorList>
            <consortium name="RefSeq"/>
        </authorList>
    </citation>
    <scope>IDENTIFICATION</scope>
</reference>
<dbReference type="Gene3D" id="1.20.1070.10">
    <property type="entry name" value="Rhodopsin 7-helix transmembrane proteins"/>
    <property type="match status" value="1"/>
</dbReference>
<dbReference type="PRINTS" id="PR00245">
    <property type="entry name" value="OLFACTORYR"/>
</dbReference>
<evidence type="ECO:0000313" key="16">
    <source>
        <dbReference type="Proteomes" id="UP001652624"/>
    </source>
</evidence>